<dbReference type="EC" id="2.1.-.-" evidence="2"/>
<proteinExistence type="predicted"/>
<gene>
    <name evidence="2" type="ORF">QUF54_01135</name>
</gene>
<dbReference type="GO" id="GO:0008168">
    <property type="term" value="F:methyltransferase activity"/>
    <property type="evidence" value="ECO:0007669"/>
    <property type="project" value="UniProtKB-KW"/>
</dbReference>
<sequence length="209" mass="23624">MSQITQGIRSILSVPAIYSLFGQLLDKKKGGGNTALVKEYIRPKANDQLLDIGCGTGNILDYLPENVEYTGFDANHQYIEAAQKRYGHRATFICERINTAHLGKYSQFDLVFVDGVLHHLDDREALQLFKIAYAALKNGGRLITMDGVFVENQSSVARWLISKDRGQNVRTQEGYLELASQVFSNINTDIRHDLLRIPYTHFILECSKQ</sequence>
<dbReference type="PANTHER" id="PTHR43861">
    <property type="entry name" value="TRANS-ACONITATE 2-METHYLTRANSFERASE-RELATED"/>
    <property type="match status" value="1"/>
</dbReference>
<dbReference type="GO" id="GO:0032259">
    <property type="term" value="P:methylation"/>
    <property type="evidence" value="ECO:0007669"/>
    <property type="project" value="UniProtKB-KW"/>
</dbReference>
<accession>A0ABT7VQJ7</accession>
<evidence type="ECO:0000313" key="3">
    <source>
        <dbReference type="Proteomes" id="UP001171945"/>
    </source>
</evidence>
<evidence type="ECO:0000313" key="2">
    <source>
        <dbReference type="EMBL" id="MDM8561940.1"/>
    </source>
</evidence>
<reference evidence="2" key="1">
    <citation type="submission" date="2023-06" db="EMBL/GenBank/DDBJ databases">
        <title>Uncultivated large filamentous bacteria from sulfidic sediments reveal new species and different genomic features in energy metabolism and defense.</title>
        <authorList>
            <person name="Fonseca A."/>
        </authorList>
    </citation>
    <scope>NUCLEOTIDE SEQUENCE</scope>
    <source>
        <strain evidence="2">HSG4</strain>
    </source>
</reference>
<feature type="domain" description="Methyltransferase type 12" evidence="1">
    <location>
        <begin position="50"/>
        <end position="142"/>
    </location>
</feature>
<organism evidence="2 3">
    <name type="scientific">Candidatus Marithioploca araucensis</name>
    <dbReference type="NCBI Taxonomy" id="70273"/>
    <lineage>
        <taxon>Bacteria</taxon>
        <taxon>Pseudomonadati</taxon>
        <taxon>Pseudomonadota</taxon>
        <taxon>Gammaproteobacteria</taxon>
        <taxon>Thiotrichales</taxon>
        <taxon>Thiotrichaceae</taxon>
        <taxon>Candidatus Marithioploca</taxon>
    </lineage>
</organism>
<dbReference type="SUPFAM" id="SSF53335">
    <property type="entry name" value="S-adenosyl-L-methionine-dependent methyltransferases"/>
    <property type="match status" value="1"/>
</dbReference>
<protein>
    <submittedName>
        <fullName evidence="2">Class I SAM-dependent methyltransferase</fullName>
        <ecNumber evidence="2">2.1.-.-</ecNumber>
    </submittedName>
</protein>
<evidence type="ECO:0000259" key="1">
    <source>
        <dbReference type="Pfam" id="PF08242"/>
    </source>
</evidence>
<keyword evidence="2" id="KW-0489">Methyltransferase</keyword>
<dbReference type="Gene3D" id="3.40.50.150">
    <property type="entry name" value="Vaccinia Virus protein VP39"/>
    <property type="match status" value="1"/>
</dbReference>
<name>A0ABT7VQJ7_9GAMM</name>
<keyword evidence="2" id="KW-0808">Transferase</keyword>
<dbReference type="Pfam" id="PF08242">
    <property type="entry name" value="Methyltransf_12"/>
    <property type="match status" value="1"/>
</dbReference>
<dbReference type="InterPro" id="IPR013217">
    <property type="entry name" value="Methyltransf_12"/>
</dbReference>
<dbReference type="CDD" id="cd02440">
    <property type="entry name" value="AdoMet_MTases"/>
    <property type="match status" value="1"/>
</dbReference>
<keyword evidence="3" id="KW-1185">Reference proteome</keyword>
<dbReference type="InterPro" id="IPR029063">
    <property type="entry name" value="SAM-dependent_MTases_sf"/>
</dbReference>
<dbReference type="Proteomes" id="UP001171945">
    <property type="component" value="Unassembled WGS sequence"/>
</dbReference>
<comment type="caution">
    <text evidence="2">The sequence shown here is derived from an EMBL/GenBank/DDBJ whole genome shotgun (WGS) entry which is preliminary data.</text>
</comment>
<dbReference type="EMBL" id="JAUCGM010000025">
    <property type="protein sequence ID" value="MDM8561940.1"/>
    <property type="molecule type" value="Genomic_DNA"/>
</dbReference>